<dbReference type="Proteomes" id="UP001553161">
    <property type="component" value="Unassembled WGS sequence"/>
</dbReference>
<feature type="region of interest" description="Disordered" evidence="1">
    <location>
        <begin position="75"/>
        <end position="95"/>
    </location>
</feature>
<feature type="transmembrane region" description="Helical" evidence="2">
    <location>
        <begin position="50"/>
        <end position="74"/>
    </location>
</feature>
<dbReference type="Pfam" id="PF07332">
    <property type="entry name" value="Phage_holin_3_6"/>
    <property type="match status" value="1"/>
</dbReference>
<accession>A0ABV3L6H9</accession>
<evidence type="ECO:0000256" key="1">
    <source>
        <dbReference type="SAM" id="MobiDB-lite"/>
    </source>
</evidence>
<evidence type="ECO:0000313" key="4">
    <source>
        <dbReference type="Proteomes" id="UP001553161"/>
    </source>
</evidence>
<reference evidence="3 4" key="1">
    <citation type="submission" date="2024-07" db="EMBL/GenBank/DDBJ databases">
        <authorList>
            <person name="Kang M."/>
        </authorList>
    </citation>
    <scope>NUCLEOTIDE SEQUENCE [LARGE SCALE GENOMIC DNA]</scope>
    <source>
        <strain evidence="3 4">DFM31</strain>
    </source>
</reference>
<evidence type="ECO:0000313" key="3">
    <source>
        <dbReference type="EMBL" id="MEV8467194.1"/>
    </source>
</evidence>
<proteinExistence type="predicted"/>
<keyword evidence="2" id="KW-0812">Transmembrane</keyword>
<organism evidence="3 4">
    <name type="scientific">Meridianimarinicoccus marinus</name>
    <dbReference type="NCBI Taxonomy" id="3231483"/>
    <lineage>
        <taxon>Bacteria</taxon>
        <taxon>Pseudomonadati</taxon>
        <taxon>Pseudomonadota</taxon>
        <taxon>Alphaproteobacteria</taxon>
        <taxon>Rhodobacterales</taxon>
        <taxon>Paracoccaceae</taxon>
        <taxon>Meridianimarinicoccus</taxon>
    </lineage>
</organism>
<keyword evidence="2" id="KW-0472">Membrane</keyword>
<sequence length="117" mass="11701">MAGVVSGLEARLRRTVRSAAFGVAGVVFGAVGLGLLSAAVWILIASHHGALVACVVLGLLFLALGAGFLAAGAWSPPAPSHKTPPPPPAAPGDPFIRIAEGFATGMQAGRAARKGRR</sequence>
<name>A0ABV3L6H9_9RHOB</name>
<evidence type="ECO:0000256" key="2">
    <source>
        <dbReference type="SAM" id="Phobius"/>
    </source>
</evidence>
<gene>
    <name evidence="3" type="ORF">AB0T83_10430</name>
</gene>
<keyword evidence="4" id="KW-1185">Reference proteome</keyword>
<keyword evidence="2" id="KW-1133">Transmembrane helix</keyword>
<dbReference type="EMBL" id="JBFBVU010000011">
    <property type="protein sequence ID" value="MEV8467194.1"/>
    <property type="molecule type" value="Genomic_DNA"/>
</dbReference>
<feature type="transmembrane region" description="Helical" evidence="2">
    <location>
        <begin position="21"/>
        <end position="44"/>
    </location>
</feature>
<dbReference type="InterPro" id="IPR009937">
    <property type="entry name" value="Phage_holin_3_6"/>
</dbReference>
<evidence type="ECO:0008006" key="5">
    <source>
        <dbReference type="Google" id="ProtNLM"/>
    </source>
</evidence>
<comment type="caution">
    <text evidence="3">The sequence shown here is derived from an EMBL/GenBank/DDBJ whole genome shotgun (WGS) entry which is preliminary data.</text>
</comment>
<dbReference type="RefSeq" id="WP_366192973.1">
    <property type="nucleotide sequence ID" value="NZ_JBFBVU010000011.1"/>
</dbReference>
<feature type="compositionally biased region" description="Pro residues" evidence="1">
    <location>
        <begin position="76"/>
        <end position="91"/>
    </location>
</feature>
<protein>
    <recommendedName>
        <fullName evidence="5">Phage holin family protein</fullName>
    </recommendedName>
</protein>